<name>A0A0F8Y1T7_9ZZZZ</name>
<sequence>MEDPSDNAISCAERMPKRFERVLAWAQNKNVAPDHTPIVAWNSETPDDPVWWTGLGGSYIKLRRHGWAVTHWLPLSQAVAQ</sequence>
<dbReference type="EMBL" id="LAZR01059574">
    <property type="protein sequence ID" value="KKK67515.1"/>
    <property type="molecule type" value="Genomic_DNA"/>
</dbReference>
<reference evidence="2" key="1">
    <citation type="journal article" date="2015" name="Nature">
        <title>Complex archaea that bridge the gap between prokaryotes and eukaryotes.</title>
        <authorList>
            <person name="Spang A."/>
            <person name="Saw J.H."/>
            <person name="Jorgensen S.L."/>
            <person name="Zaremba-Niedzwiedzka K."/>
            <person name="Martijn J."/>
            <person name="Lind A.E."/>
            <person name="van Eijk R."/>
            <person name="Schleper C."/>
            <person name="Guy L."/>
            <person name="Ettema T.J."/>
        </authorList>
    </citation>
    <scope>NUCLEOTIDE SEQUENCE</scope>
</reference>
<comment type="caution">
    <text evidence="2">The sequence shown here is derived from an EMBL/GenBank/DDBJ whole genome shotgun (WGS) entry which is preliminary data.</text>
</comment>
<organism evidence="2">
    <name type="scientific">marine sediment metagenome</name>
    <dbReference type="NCBI Taxonomy" id="412755"/>
    <lineage>
        <taxon>unclassified sequences</taxon>
        <taxon>metagenomes</taxon>
        <taxon>ecological metagenomes</taxon>
    </lineage>
</organism>
<dbReference type="Pfam" id="PF04448">
    <property type="entry name" value="DUF551"/>
    <property type="match status" value="1"/>
</dbReference>
<accession>A0A0F8Y1T7</accession>
<protein>
    <recommendedName>
        <fullName evidence="1">DUF551 domain-containing protein</fullName>
    </recommendedName>
</protein>
<evidence type="ECO:0000259" key="1">
    <source>
        <dbReference type="Pfam" id="PF04448"/>
    </source>
</evidence>
<gene>
    <name evidence="2" type="ORF">LCGC14_2953290</name>
</gene>
<dbReference type="InterPro" id="IPR007539">
    <property type="entry name" value="DUF551"/>
</dbReference>
<evidence type="ECO:0000313" key="2">
    <source>
        <dbReference type="EMBL" id="KKK67515.1"/>
    </source>
</evidence>
<feature type="domain" description="DUF551" evidence="1">
    <location>
        <begin position="9"/>
        <end position="78"/>
    </location>
</feature>
<proteinExistence type="predicted"/>
<dbReference type="AlphaFoldDB" id="A0A0F8Y1T7"/>